<comment type="caution">
    <text evidence="1">The sequence shown here is derived from an EMBL/GenBank/DDBJ whole genome shotgun (WGS) entry which is preliminary data.</text>
</comment>
<protein>
    <submittedName>
        <fullName evidence="1">Uncharacterized protein</fullName>
    </submittedName>
</protein>
<organism evidence="1 2">
    <name type="scientific">Brassica cretica</name>
    <name type="common">Mustard</name>
    <dbReference type="NCBI Taxonomy" id="69181"/>
    <lineage>
        <taxon>Eukaryota</taxon>
        <taxon>Viridiplantae</taxon>
        <taxon>Streptophyta</taxon>
        <taxon>Embryophyta</taxon>
        <taxon>Tracheophyta</taxon>
        <taxon>Spermatophyta</taxon>
        <taxon>Magnoliopsida</taxon>
        <taxon>eudicotyledons</taxon>
        <taxon>Gunneridae</taxon>
        <taxon>Pentapetalae</taxon>
        <taxon>rosids</taxon>
        <taxon>malvids</taxon>
        <taxon>Brassicales</taxon>
        <taxon>Brassicaceae</taxon>
        <taxon>Brassiceae</taxon>
        <taxon>Brassica</taxon>
    </lineage>
</organism>
<sequence length="255" mass="28513">MSVWEWEQTTLKMWNLKRCCHVKTGPDCQGFCHKGGSDESSEEGALPDLLLELLIFVGIKVVAWTAVHSRARQIPFPAASSGEIPSSRGMSFQTLIAKEQVKKRCSAVSCTLLLLSPVGRASLRMDQKNTCLFGDDLIDHTSFHQLISTYLGVLPDSCTLSIYIANLCFHITYDTNKDADFKLNWKRVAITSMFGLRFCWYGGLDKFIKLKLRYVPKSTPTGKNTSQVKEGLKRDFLPAIALEGGAWPLLQIANF</sequence>
<dbReference type="EMBL" id="QGKX02001521">
    <property type="protein sequence ID" value="KAF3509373.1"/>
    <property type="molecule type" value="Genomic_DNA"/>
</dbReference>
<proteinExistence type="predicted"/>
<gene>
    <name evidence="1" type="ORF">F2Q69_00004844</name>
</gene>
<dbReference type="AlphaFoldDB" id="A0A8S9P8W8"/>
<name>A0A8S9P8W8_BRACR</name>
<evidence type="ECO:0000313" key="2">
    <source>
        <dbReference type="Proteomes" id="UP000712600"/>
    </source>
</evidence>
<accession>A0A8S9P8W8</accession>
<reference evidence="1" key="1">
    <citation type="submission" date="2019-12" db="EMBL/GenBank/DDBJ databases">
        <title>Genome sequencing and annotation of Brassica cretica.</title>
        <authorList>
            <person name="Studholme D.J."/>
            <person name="Sarris P."/>
        </authorList>
    </citation>
    <scope>NUCLEOTIDE SEQUENCE</scope>
    <source>
        <strain evidence="1">PFS-109/04</strain>
        <tissue evidence="1">Leaf</tissue>
    </source>
</reference>
<dbReference type="Proteomes" id="UP000712600">
    <property type="component" value="Unassembled WGS sequence"/>
</dbReference>
<evidence type="ECO:0000313" key="1">
    <source>
        <dbReference type="EMBL" id="KAF3509373.1"/>
    </source>
</evidence>